<dbReference type="Proteomes" id="UP000807353">
    <property type="component" value="Unassembled WGS sequence"/>
</dbReference>
<reference evidence="1" key="1">
    <citation type="submission" date="2020-11" db="EMBL/GenBank/DDBJ databases">
        <authorList>
            <consortium name="DOE Joint Genome Institute"/>
            <person name="Ahrendt S."/>
            <person name="Riley R."/>
            <person name="Andreopoulos W."/>
            <person name="Labutti K."/>
            <person name="Pangilinan J."/>
            <person name="Ruiz-Duenas F.J."/>
            <person name="Barrasa J.M."/>
            <person name="Sanchez-Garcia M."/>
            <person name="Camarero S."/>
            <person name="Miyauchi S."/>
            <person name="Serrano A."/>
            <person name="Linde D."/>
            <person name="Babiker R."/>
            <person name="Drula E."/>
            <person name="Ayuso-Fernandez I."/>
            <person name="Pacheco R."/>
            <person name="Padilla G."/>
            <person name="Ferreira P."/>
            <person name="Barriuso J."/>
            <person name="Kellner H."/>
            <person name="Castanera R."/>
            <person name="Alfaro M."/>
            <person name="Ramirez L."/>
            <person name="Pisabarro A.G."/>
            <person name="Kuo A."/>
            <person name="Tritt A."/>
            <person name="Lipzen A."/>
            <person name="He G."/>
            <person name="Yan M."/>
            <person name="Ng V."/>
            <person name="Cullen D."/>
            <person name="Martin F."/>
            <person name="Rosso M.-N."/>
            <person name="Henrissat B."/>
            <person name="Hibbett D."/>
            <person name="Martinez A.T."/>
            <person name="Grigoriev I.V."/>
        </authorList>
    </citation>
    <scope>NUCLEOTIDE SEQUENCE</scope>
    <source>
        <strain evidence="1">CBS 247.69</strain>
    </source>
</reference>
<keyword evidence="2" id="KW-1185">Reference proteome</keyword>
<dbReference type="AlphaFoldDB" id="A0A9P5YE19"/>
<proteinExistence type="predicted"/>
<dbReference type="EMBL" id="MU150238">
    <property type="protein sequence ID" value="KAF9467157.1"/>
    <property type="molecule type" value="Genomic_DNA"/>
</dbReference>
<sequence length="66" mass="7393">MYACSTAGYSVYRPTSYAIIKTRVTHSQHTAPITCRTCENIWLGWCDDNQPGLSIPMGFSGETRFT</sequence>
<organism evidence="1 2">
    <name type="scientific">Collybia nuda</name>
    <dbReference type="NCBI Taxonomy" id="64659"/>
    <lineage>
        <taxon>Eukaryota</taxon>
        <taxon>Fungi</taxon>
        <taxon>Dikarya</taxon>
        <taxon>Basidiomycota</taxon>
        <taxon>Agaricomycotina</taxon>
        <taxon>Agaricomycetes</taxon>
        <taxon>Agaricomycetidae</taxon>
        <taxon>Agaricales</taxon>
        <taxon>Tricholomatineae</taxon>
        <taxon>Clitocybaceae</taxon>
        <taxon>Collybia</taxon>
    </lineage>
</organism>
<protein>
    <submittedName>
        <fullName evidence="1">Uncharacterized protein</fullName>
    </submittedName>
</protein>
<comment type="caution">
    <text evidence="1">The sequence shown here is derived from an EMBL/GenBank/DDBJ whole genome shotgun (WGS) entry which is preliminary data.</text>
</comment>
<accession>A0A9P5YE19</accession>
<gene>
    <name evidence="1" type="ORF">BDZ94DRAFT_1249715</name>
</gene>
<evidence type="ECO:0000313" key="2">
    <source>
        <dbReference type="Proteomes" id="UP000807353"/>
    </source>
</evidence>
<evidence type="ECO:0000313" key="1">
    <source>
        <dbReference type="EMBL" id="KAF9467157.1"/>
    </source>
</evidence>
<name>A0A9P5YE19_9AGAR</name>